<dbReference type="PATRIC" id="fig|1440762.4.peg.734"/>
<dbReference type="RefSeq" id="WP_046971133.1">
    <property type="nucleotide sequence ID" value="NZ_JPLA01000015.1"/>
</dbReference>
<protein>
    <submittedName>
        <fullName evidence="1">Uncharacterized protein</fullName>
    </submittedName>
</protein>
<dbReference type="Proteomes" id="UP000035481">
    <property type="component" value="Unassembled WGS sequence"/>
</dbReference>
<name>A0A0G9H408_9GAMM</name>
<reference evidence="1 2" key="1">
    <citation type="journal article" date="2015" name="Antonie Van Leeuwenhoek">
        <title>A phylogenomic and molecular marker based taxonomic framework for the order Xanthomonadales: proposal to transfer the families Algiphilaceae and Solimonadaceae to the order Nevskiales ord. nov. and to create a new family within the order Xanthomonadales, the family Rhodanobacteraceae fam. nov., containing the genus Rhodanobacter and its closest relatives.</title>
        <authorList>
            <person name="Naushad S."/>
            <person name="Adeolu M."/>
            <person name="Wong S."/>
            <person name="Sohail M."/>
            <person name="Schellhorn H.E."/>
            <person name="Gupta R.S."/>
        </authorList>
    </citation>
    <scope>NUCLEOTIDE SEQUENCE [LARGE SCALE GENOMIC DNA]</scope>
    <source>
        <strain evidence="1 2">DSM 16301</strain>
    </source>
</reference>
<organism evidence="1 2">
    <name type="scientific">Dyella japonica DSM 16301</name>
    <dbReference type="NCBI Taxonomy" id="1440762"/>
    <lineage>
        <taxon>Bacteria</taxon>
        <taxon>Pseudomonadati</taxon>
        <taxon>Pseudomonadota</taxon>
        <taxon>Gammaproteobacteria</taxon>
        <taxon>Lysobacterales</taxon>
        <taxon>Rhodanobacteraceae</taxon>
        <taxon>Dyella</taxon>
    </lineage>
</organism>
<sequence>MTVTDVEAFFTRGIPDDLDLMAFPCTEDHRYLFHGAVAKIIAFAREGLAGCSGEDVRGTLQLAEFALFDMVQKDVLVDRDGRPFSMGEVRKRSAIEFLPPTCMRLSAAYDRMVERADEYGGVSLIRESTATPAHICLALALGHAVTAISRMDTPGFFQIGAWHAMVAAEVMGVFYLQANDINYKSYLVSQGARNSVRNRWARLDPVKALAFRRRQEYPHLSRSRAIDQMLPEVLDAAKDAGEPLTGGDPKATVEGWFRKAGVK</sequence>
<evidence type="ECO:0000313" key="1">
    <source>
        <dbReference type="EMBL" id="KLD64580.1"/>
    </source>
</evidence>
<evidence type="ECO:0000313" key="2">
    <source>
        <dbReference type="Proteomes" id="UP000035481"/>
    </source>
</evidence>
<proteinExistence type="predicted"/>
<gene>
    <name evidence="1" type="ORF">Y882_06850</name>
</gene>
<dbReference type="EMBL" id="JPLA01000015">
    <property type="protein sequence ID" value="KLD64580.1"/>
    <property type="molecule type" value="Genomic_DNA"/>
</dbReference>
<dbReference type="AlphaFoldDB" id="A0A0G9H408"/>
<comment type="caution">
    <text evidence="1">The sequence shown here is derived from an EMBL/GenBank/DDBJ whole genome shotgun (WGS) entry which is preliminary data.</text>
</comment>
<accession>A0A0G9H408</accession>